<dbReference type="SUPFAM" id="SSF111369">
    <property type="entry name" value="HlyD-like secretion proteins"/>
    <property type="match status" value="1"/>
</dbReference>
<dbReference type="GO" id="GO:0015679">
    <property type="term" value="P:plasma membrane copper ion transport"/>
    <property type="evidence" value="ECO:0007669"/>
    <property type="project" value="TreeGrafter"/>
</dbReference>
<feature type="compositionally biased region" description="Polar residues" evidence="2">
    <location>
        <begin position="1"/>
        <end position="12"/>
    </location>
</feature>
<dbReference type="AlphaFoldDB" id="A0A2G1WBT2"/>
<gene>
    <name evidence="4" type="ORF">CEE69_03655</name>
</gene>
<reference evidence="4 5" key="1">
    <citation type="submission" date="2017-06" db="EMBL/GenBank/DDBJ databases">
        <title>Description of Rhodopirellula bahusiensis sp. nov.</title>
        <authorList>
            <person name="Kizina J."/>
            <person name="Harder J."/>
        </authorList>
    </citation>
    <scope>NUCLEOTIDE SEQUENCE [LARGE SCALE GENOMIC DNA]</scope>
    <source>
        <strain evidence="4 5">SWK21</strain>
    </source>
</reference>
<dbReference type="Proteomes" id="UP000225740">
    <property type="component" value="Unassembled WGS sequence"/>
</dbReference>
<dbReference type="Gene3D" id="2.40.30.170">
    <property type="match status" value="1"/>
</dbReference>
<dbReference type="Gene3D" id="2.40.50.100">
    <property type="match status" value="1"/>
</dbReference>
<dbReference type="OrthoDB" id="9806939at2"/>
<dbReference type="PANTHER" id="PTHR30097:SF4">
    <property type="entry name" value="SLR6042 PROTEIN"/>
    <property type="match status" value="1"/>
</dbReference>
<accession>A0A2G1WBT2</accession>
<keyword evidence="1" id="KW-0813">Transport</keyword>
<name>A0A2G1WBT2_9BACT</name>
<dbReference type="InterPro" id="IPR058792">
    <property type="entry name" value="Beta-barrel_RND_2"/>
</dbReference>
<dbReference type="InterPro" id="IPR051909">
    <property type="entry name" value="MFP_Cation_Efflux"/>
</dbReference>
<evidence type="ECO:0000313" key="4">
    <source>
        <dbReference type="EMBL" id="PHQ36493.1"/>
    </source>
</evidence>
<comment type="caution">
    <text evidence="4">The sequence shown here is derived from an EMBL/GenBank/DDBJ whole genome shotgun (WGS) entry which is preliminary data.</text>
</comment>
<keyword evidence="5" id="KW-1185">Reference proteome</keyword>
<dbReference type="GeneID" id="90607355"/>
<dbReference type="EMBL" id="NIZW01000002">
    <property type="protein sequence ID" value="PHQ36493.1"/>
    <property type="molecule type" value="Genomic_DNA"/>
</dbReference>
<feature type="region of interest" description="Disordered" evidence="2">
    <location>
        <begin position="1"/>
        <end position="21"/>
    </location>
</feature>
<evidence type="ECO:0000256" key="2">
    <source>
        <dbReference type="SAM" id="MobiDB-lite"/>
    </source>
</evidence>
<dbReference type="PANTHER" id="PTHR30097">
    <property type="entry name" value="CATION EFFLUX SYSTEM PROTEIN CUSB"/>
    <property type="match status" value="1"/>
</dbReference>
<dbReference type="GO" id="GO:0060003">
    <property type="term" value="P:copper ion export"/>
    <property type="evidence" value="ECO:0007669"/>
    <property type="project" value="TreeGrafter"/>
</dbReference>
<organism evidence="4 5">
    <name type="scientific">Rhodopirellula bahusiensis</name>
    <dbReference type="NCBI Taxonomy" id="2014065"/>
    <lineage>
        <taxon>Bacteria</taxon>
        <taxon>Pseudomonadati</taxon>
        <taxon>Planctomycetota</taxon>
        <taxon>Planctomycetia</taxon>
        <taxon>Pirellulales</taxon>
        <taxon>Pirellulaceae</taxon>
        <taxon>Rhodopirellula</taxon>
    </lineage>
</organism>
<dbReference type="GO" id="GO:0030313">
    <property type="term" value="C:cell envelope"/>
    <property type="evidence" value="ECO:0007669"/>
    <property type="project" value="TreeGrafter"/>
</dbReference>
<evidence type="ECO:0000256" key="1">
    <source>
        <dbReference type="ARBA" id="ARBA00022448"/>
    </source>
</evidence>
<dbReference type="Pfam" id="PF25954">
    <property type="entry name" value="Beta-barrel_RND_2"/>
    <property type="match status" value="1"/>
</dbReference>
<feature type="domain" description="CusB-like beta-barrel" evidence="3">
    <location>
        <begin position="385"/>
        <end position="455"/>
    </location>
</feature>
<protein>
    <submittedName>
        <fullName evidence="4">Hemolysin D</fullName>
    </submittedName>
</protein>
<sequence length="483" mass="53257">MVGTAPSETFANQAPAELASTTENSATHPMQFAELSDVSQSKLFQSMWHTWLTEMASTKDRVCAAELLVQRLCAVLPEHTIRLGWGARSLHRLHDGRLGWLGAENSIRQRYDAQWLASTVEADTPVTESTSRWDNGTLVIDLVPDVVPTSDSSKASNNISAAVPRCQLWIRPPGADDFDAKMFQRMLTTDVMGLFAAIFLSRPAKDHWGRLASKLSKWWSRRGLIGIAVLVTLILTCIPMSYRTHAIATVAAMNGRMIASPIDATLLTTLVRPGDRVKAGQTLLQLDGRPLRIELESLLAEIDEAQKDEDIALASSQIASAQLAGLRRKTLLRKAELLQDKLSKLDVVSPIDGVIIQGDLTRSLGTPLEIGQTLMEVAPEGNVEIELELPESEIGFVEMNAPVELWFPALDGEAFESNVRSVWPAATIRDDANVFVAIAELPNEDASLRVGMRGEAVVLGPTYPWIWKWVRTPVRRLGWMIGW</sequence>
<evidence type="ECO:0000313" key="5">
    <source>
        <dbReference type="Proteomes" id="UP000225740"/>
    </source>
</evidence>
<proteinExistence type="predicted"/>
<evidence type="ECO:0000259" key="3">
    <source>
        <dbReference type="Pfam" id="PF25954"/>
    </source>
</evidence>
<dbReference type="RefSeq" id="WP_099259392.1">
    <property type="nucleotide sequence ID" value="NZ_NIZW01000002.1"/>
</dbReference>
<dbReference type="Gene3D" id="1.10.287.470">
    <property type="entry name" value="Helix hairpin bin"/>
    <property type="match status" value="1"/>
</dbReference>